<dbReference type="Pfam" id="PF01344">
    <property type="entry name" value="Kelch_1"/>
    <property type="match status" value="1"/>
</dbReference>
<feature type="region of interest" description="Disordered" evidence="4">
    <location>
        <begin position="463"/>
        <end position="513"/>
    </location>
</feature>
<dbReference type="PANTHER" id="PTHR46093">
    <property type="entry name" value="ACYL-COA-BINDING DOMAIN-CONTAINING PROTEIN 5"/>
    <property type="match status" value="1"/>
</dbReference>
<dbReference type="STRING" id="88036.D8RVQ3"/>
<evidence type="ECO:0000256" key="3">
    <source>
        <dbReference type="SAM" id="Coils"/>
    </source>
</evidence>
<accession>D8RVQ3</accession>
<feature type="region of interest" description="Disordered" evidence="4">
    <location>
        <begin position="35"/>
        <end position="57"/>
    </location>
</feature>
<keyword evidence="1" id="KW-0880">Kelch repeat</keyword>
<feature type="compositionally biased region" description="Low complexity" evidence="4">
    <location>
        <begin position="38"/>
        <end position="49"/>
    </location>
</feature>
<evidence type="ECO:0000256" key="1">
    <source>
        <dbReference type="ARBA" id="ARBA00022441"/>
    </source>
</evidence>
<keyword evidence="7" id="KW-1185">Reference proteome</keyword>
<evidence type="ECO:0000313" key="7">
    <source>
        <dbReference type="Proteomes" id="UP000001514"/>
    </source>
</evidence>
<protein>
    <recommendedName>
        <fullName evidence="5">Acyl-CoA-binding domain-containing protein</fullName>
    </recommendedName>
</protein>
<dbReference type="FunCoup" id="D8RVQ3">
    <property type="interactions" value="2097"/>
</dbReference>
<keyword evidence="3" id="KW-0175">Coiled coil</keyword>
<dbReference type="SUPFAM" id="SSF117281">
    <property type="entry name" value="Kelch motif"/>
    <property type="match status" value="1"/>
</dbReference>
<name>D8RVQ3_SELML</name>
<dbReference type="InterPro" id="IPR056819">
    <property type="entry name" value="ACBP4-6_C"/>
</dbReference>
<dbReference type="eggNOG" id="KOG0379">
    <property type="taxonomic scope" value="Eukaryota"/>
</dbReference>
<dbReference type="EMBL" id="GL377591">
    <property type="protein sequence ID" value="EFJ23817.1"/>
    <property type="molecule type" value="Genomic_DNA"/>
</dbReference>
<dbReference type="InterPro" id="IPR006652">
    <property type="entry name" value="Kelch_1"/>
</dbReference>
<dbReference type="OrthoDB" id="10251809at2759"/>
<evidence type="ECO:0000259" key="5">
    <source>
        <dbReference type="Pfam" id="PF24922"/>
    </source>
</evidence>
<dbReference type="Proteomes" id="UP000001514">
    <property type="component" value="Unassembled WGS sequence"/>
</dbReference>
<feature type="coiled-coil region" evidence="3">
    <location>
        <begin position="526"/>
        <end position="565"/>
    </location>
</feature>
<dbReference type="HOGENOM" id="CLU_027997_0_0_1"/>
<feature type="compositionally biased region" description="Basic and acidic residues" evidence="4">
    <location>
        <begin position="489"/>
        <end position="504"/>
    </location>
</feature>
<organism evidence="7">
    <name type="scientific">Selaginella moellendorffii</name>
    <name type="common">Spikemoss</name>
    <dbReference type="NCBI Taxonomy" id="88036"/>
    <lineage>
        <taxon>Eukaryota</taxon>
        <taxon>Viridiplantae</taxon>
        <taxon>Streptophyta</taxon>
        <taxon>Embryophyta</taxon>
        <taxon>Tracheophyta</taxon>
        <taxon>Lycopodiopsida</taxon>
        <taxon>Selaginellales</taxon>
        <taxon>Selaginellaceae</taxon>
        <taxon>Selaginella</taxon>
    </lineage>
</organism>
<dbReference type="Pfam" id="PF24681">
    <property type="entry name" value="Kelch_KLHDC2_KLHL20_DRC7"/>
    <property type="match status" value="1"/>
</dbReference>
<evidence type="ECO:0000256" key="2">
    <source>
        <dbReference type="ARBA" id="ARBA00022737"/>
    </source>
</evidence>
<dbReference type="Gramene" id="EFJ23817">
    <property type="protein sequence ID" value="EFJ23817"/>
    <property type="gene ID" value="SELMODRAFT_415315"/>
</dbReference>
<dbReference type="InterPro" id="IPR015915">
    <property type="entry name" value="Kelch-typ_b-propeller"/>
</dbReference>
<dbReference type="Gene3D" id="2.120.10.80">
    <property type="entry name" value="Kelch-type beta propeller"/>
    <property type="match status" value="2"/>
</dbReference>
<dbReference type="InParanoid" id="D8RVQ3"/>
<sequence length="652" mass="71922">MEAPHLSAHHSNRHEGKRDWFGLFSSFRHVSKHHEDSLSLSSTPSPDGGLQRLGNRGGDEKLEDIVENRNWTAIQPSGFRPQARRNHATTVIGRKMIVVGGETDNRKLNDVHMLHLGKLTWSELGSSVITKPSQQLPPCSGHSLIAWGKTVLLVGGDMDLHTDKVTVWSFDLETEHWTKVHAKGDVPATRSGQTVSRAGSILVMFGGQDARGRMLNDLHVLDLKSLIWLPLLTSGKGPSPRARHVAGMYDDRYLLVFGGSTKTKVSNDLYALDFETMVWSRLKPGGCSPSPRTGSSGVLVNNKWYITGGAQRGTRVAETIALDIPKMSWMNAMRSSLDSVASNQGLSLVVVQKKDRTFLVTFGGSGAKSRSNEVQVLYIASAEQREDNDIFHGSNGRTSPRDPLVPSAAHNAVSPTNQRPTVLSRLLDSPSPEAVPGLVPLRQIHSQAHQSYKAGEKVLNDNVSYGEEEPESPDAHDTVTKEPQSPRPLEQHETSVDADVKCDSDSQSDEIEDVGSEEILKEKLALAVKKNLLTEAELEAVQQEKDELEKKLNLATRSQQSAEAKLGLVTREVEGLRRKLEASELVQEESNSLSNIVHSENLRLEHDLSFLKAVLEETQKELHSTRGVLASERTRAFQLQVELFELKQTLQS</sequence>
<dbReference type="AlphaFoldDB" id="D8RVQ3"/>
<dbReference type="OMA" id="SAVWAFD"/>
<gene>
    <name evidence="6" type="ORF">SELMODRAFT_415315</name>
</gene>
<dbReference type="KEGG" id="smo:SELMODRAFT_415315"/>
<evidence type="ECO:0000313" key="6">
    <source>
        <dbReference type="EMBL" id="EFJ23817.1"/>
    </source>
</evidence>
<feature type="domain" description="Acyl-CoA-binding" evidence="5">
    <location>
        <begin position="597"/>
        <end position="652"/>
    </location>
</feature>
<reference evidence="6 7" key="1">
    <citation type="journal article" date="2011" name="Science">
        <title>The Selaginella genome identifies genetic changes associated with the evolution of vascular plants.</title>
        <authorList>
            <person name="Banks J.A."/>
            <person name="Nishiyama T."/>
            <person name="Hasebe M."/>
            <person name="Bowman J.L."/>
            <person name="Gribskov M."/>
            <person name="dePamphilis C."/>
            <person name="Albert V.A."/>
            <person name="Aono N."/>
            <person name="Aoyama T."/>
            <person name="Ambrose B.A."/>
            <person name="Ashton N.W."/>
            <person name="Axtell M.J."/>
            <person name="Barker E."/>
            <person name="Barker M.S."/>
            <person name="Bennetzen J.L."/>
            <person name="Bonawitz N.D."/>
            <person name="Chapple C."/>
            <person name="Cheng C."/>
            <person name="Correa L.G."/>
            <person name="Dacre M."/>
            <person name="DeBarry J."/>
            <person name="Dreyer I."/>
            <person name="Elias M."/>
            <person name="Engstrom E.M."/>
            <person name="Estelle M."/>
            <person name="Feng L."/>
            <person name="Finet C."/>
            <person name="Floyd S.K."/>
            <person name="Frommer W.B."/>
            <person name="Fujita T."/>
            <person name="Gramzow L."/>
            <person name="Gutensohn M."/>
            <person name="Harholt J."/>
            <person name="Hattori M."/>
            <person name="Heyl A."/>
            <person name="Hirai T."/>
            <person name="Hiwatashi Y."/>
            <person name="Ishikawa M."/>
            <person name="Iwata M."/>
            <person name="Karol K.G."/>
            <person name="Koehler B."/>
            <person name="Kolukisaoglu U."/>
            <person name="Kubo M."/>
            <person name="Kurata T."/>
            <person name="Lalonde S."/>
            <person name="Li K."/>
            <person name="Li Y."/>
            <person name="Litt A."/>
            <person name="Lyons E."/>
            <person name="Manning G."/>
            <person name="Maruyama T."/>
            <person name="Michael T.P."/>
            <person name="Mikami K."/>
            <person name="Miyazaki S."/>
            <person name="Morinaga S."/>
            <person name="Murata T."/>
            <person name="Mueller-Roeber B."/>
            <person name="Nelson D.R."/>
            <person name="Obara M."/>
            <person name="Oguri Y."/>
            <person name="Olmstead R.G."/>
            <person name="Onodera N."/>
            <person name="Petersen B.L."/>
            <person name="Pils B."/>
            <person name="Prigge M."/>
            <person name="Rensing S.A."/>
            <person name="Riano-Pachon D.M."/>
            <person name="Roberts A.W."/>
            <person name="Sato Y."/>
            <person name="Scheller H.V."/>
            <person name="Schulz B."/>
            <person name="Schulz C."/>
            <person name="Shakirov E.V."/>
            <person name="Shibagaki N."/>
            <person name="Shinohara N."/>
            <person name="Shippen D.E."/>
            <person name="Soerensen I."/>
            <person name="Sotooka R."/>
            <person name="Sugimoto N."/>
            <person name="Sugita M."/>
            <person name="Sumikawa N."/>
            <person name="Tanurdzic M."/>
            <person name="Theissen G."/>
            <person name="Ulvskov P."/>
            <person name="Wakazuki S."/>
            <person name="Weng J.K."/>
            <person name="Willats W.W."/>
            <person name="Wipf D."/>
            <person name="Wolf P.G."/>
            <person name="Yang L."/>
            <person name="Zimmer A.D."/>
            <person name="Zhu Q."/>
            <person name="Mitros T."/>
            <person name="Hellsten U."/>
            <person name="Loque D."/>
            <person name="Otillar R."/>
            <person name="Salamov A."/>
            <person name="Schmutz J."/>
            <person name="Shapiro H."/>
            <person name="Lindquist E."/>
            <person name="Lucas S."/>
            <person name="Rokhsar D."/>
            <person name="Grigoriev I.V."/>
        </authorList>
    </citation>
    <scope>NUCLEOTIDE SEQUENCE [LARGE SCALE GENOMIC DNA]</scope>
</reference>
<evidence type="ECO:0000256" key="4">
    <source>
        <dbReference type="SAM" id="MobiDB-lite"/>
    </source>
</evidence>
<proteinExistence type="predicted"/>
<dbReference type="Pfam" id="PF24922">
    <property type="entry name" value="ACBP4_C"/>
    <property type="match status" value="1"/>
</dbReference>
<dbReference type="PANTHER" id="PTHR46093:SF4">
    <property type="entry name" value="GALACTOSE OXIDASE_KELCH REPEAT SUPERFAMILY PROTEIN"/>
    <property type="match status" value="1"/>
</dbReference>
<keyword evidence="2" id="KW-0677">Repeat</keyword>